<dbReference type="AlphaFoldDB" id="A0A484IBQ6"/>
<gene>
    <name evidence="1" type="ORF">NFRAN_1892</name>
</gene>
<evidence type="ECO:0000313" key="2">
    <source>
        <dbReference type="Proteomes" id="UP000294299"/>
    </source>
</evidence>
<reference evidence="1 2" key="1">
    <citation type="submission" date="2019-02" db="EMBL/GenBank/DDBJ databases">
        <authorList>
            <person name="Lehtovirta-Morley E L."/>
        </authorList>
    </citation>
    <scope>NUCLEOTIDE SEQUENCE [LARGE SCALE GENOMIC DNA]</scope>
    <source>
        <strain evidence="1">NFRAN1</strain>
    </source>
</reference>
<sequence>MDNTSQTPNKEKGILFEDCSEDTLKSGILTLTNKKLTFEKTKGRIATLSKELLDEKIVFEFKDISQARAEGRIIKKLVIELRNSDKIYKFGVLNPSNWVKEIELQIKQWNKDNQ</sequence>
<evidence type="ECO:0008006" key="3">
    <source>
        <dbReference type="Google" id="ProtNLM"/>
    </source>
</evidence>
<accession>A0A484IBQ6</accession>
<protein>
    <recommendedName>
        <fullName evidence="3">GRAM domain-containing protein</fullName>
    </recommendedName>
</protein>
<name>A0A484IBQ6_9ARCH</name>
<keyword evidence="2" id="KW-1185">Reference proteome</keyword>
<dbReference type="GeneID" id="39421196"/>
<dbReference type="EMBL" id="LR216287">
    <property type="protein sequence ID" value="VFJ14214.1"/>
    <property type="molecule type" value="Genomic_DNA"/>
</dbReference>
<dbReference type="KEGG" id="nfn:NFRAN_1892"/>
<evidence type="ECO:0000313" key="1">
    <source>
        <dbReference type="EMBL" id="VFJ14214.1"/>
    </source>
</evidence>
<dbReference type="Proteomes" id="UP000294299">
    <property type="component" value="Chromosome NFRAN"/>
</dbReference>
<dbReference type="RefSeq" id="WP_134484469.1">
    <property type="nucleotide sequence ID" value="NZ_LR216287.1"/>
</dbReference>
<proteinExistence type="predicted"/>
<dbReference type="OrthoDB" id="9104at2157"/>
<organism evidence="1 2">
    <name type="scientific">Candidatus Nitrosocosmicus franklandianus</name>
    <dbReference type="NCBI Taxonomy" id="1798806"/>
    <lineage>
        <taxon>Archaea</taxon>
        <taxon>Nitrososphaerota</taxon>
        <taxon>Nitrososphaeria</taxon>
        <taxon>Nitrososphaerales</taxon>
        <taxon>Nitrososphaeraceae</taxon>
        <taxon>Candidatus Nitrosocosmicus</taxon>
    </lineage>
</organism>